<protein>
    <submittedName>
        <fullName evidence="1">Uncharacterized protein</fullName>
    </submittedName>
</protein>
<proteinExistence type="predicted"/>
<organism evidence="1">
    <name type="scientific">Thermofilum pendens</name>
    <dbReference type="NCBI Taxonomy" id="2269"/>
    <lineage>
        <taxon>Archaea</taxon>
        <taxon>Thermoproteota</taxon>
        <taxon>Thermoprotei</taxon>
        <taxon>Thermofilales</taxon>
        <taxon>Thermofilaceae</taxon>
        <taxon>Thermofilum</taxon>
    </lineage>
</organism>
<gene>
    <name evidence="1" type="ORF">ENV88_01135</name>
</gene>
<comment type="caution">
    <text evidence="1">The sequence shown here is derived from an EMBL/GenBank/DDBJ whole genome shotgun (WGS) entry which is preliminary data.</text>
</comment>
<sequence length="167" mass="17670">MKSMRTSLVILAAVAVALAIAVAVPVLAVWMSSPQGASEAAGYGGERPPASALCLNISRQPRFPAKWGFARGWRFVQVSSEYESRVLEILRADPDASKLLSEGYNITAIRPLITAVVSGTGDVSLKAARAVVLLRGPSGSAAQVLVDVEQGKVLRIVTLTRTVVEKQ</sequence>
<dbReference type="AlphaFoldDB" id="A0A7C3WJQ7"/>
<dbReference type="EMBL" id="DTIB01000028">
    <property type="protein sequence ID" value="HGB24660.1"/>
    <property type="molecule type" value="Genomic_DNA"/>
</dbReference>
<name>A0A7C3WJQ7_THEPE</name>
<evidence type="ECO:0000313" key="1">
    <source>
        <dbReference type="EMBL" id="HGB24660.1"/>
    </source>
</evidence>
<reference evidence="1" key="1">
    <citation type="journal article" date="2020" name="mSystems">
        <title>Genome- and Community-Level Interaction Insights into Carbon Utilization and Element Cycling Functions of Hydrothermarchaeota in Hydrothermal Sediment.</title>
        <authorList>
            <person name="Zhou Z."/>
            <person name="Liu Y."/>
            <person name="Xu W."/>
            <person name="Pan J."/>
            <person name="Luo Z.H."/>
            <person name="Li M."/>
        </authorList>
    </citation>
    <scope>NUCLEOTIDE SEQUENCE [LARGE SCALE GENOMIC DNA]</scope>
    <source>
        <strain evidence="1">SpSt-8</strain>
    </source>
</reference>
<accession>A0A7C3WJQ7</accession>